<evidence type="ECO:0000313" key="8">
    <source>
        <dbReference type="EMBL" id="QII12619.1"/>
    </source>
</evidence>
<dbReference type="OrthoDB" id="274640at2"/>
<feature type="transmembrane region" description="Helical" evidence="5">
    <location>
        <begin position="405"/>
        <end position="422"/>
    </location>
</feature>
<dbReference type="InterPro" id="IPR051533">
    <property type="entry name" value="WaaL-like"/>
</dbReference>
<feature type="transmembrane region" description="Helical" evidence="5">
    <location>
        <begin position="94"/>
        <end position="111"/>
    </location>
</feature>
<reference evidence="9" key="3">
    <citation type="submission" date="2017-10" db="EMBL/GenBank/DDBJ databases">
        <authorList>
            <person name="Banno H."/>
            <person name="Chua N.-H."/>
        </authorList>
    </citation>
    <scope>NUCLEOTIDE SEQUENCE [LARGE SCALE GENOMIC DNA]</scope>
    <source>
        <strain evidence="9">Kuenenia_mbr1_ru-nijmegen</strain>
    </source>
</reference>
<evidence type="ECO:0000313" key="9">
    <source>
        <dbReference type="EMBL" id="SOH02896.1"/>
    </source>
</evidence>
<keyword evidence="10" id="KW-1185">Reference proteome</keyword>
<evidence type="ECO:0000256" key="3">
    <source>
        <dbReference type="ARBA" id="ARBA00022989"/>
    </source>
</evidence>
<evidence type="ECO:0000313" key="7">
    <source>
        <dbReference type="EMBL" id="CAJ74987.1"/>
    </source>
</evidence>
<evidence type="ECO:0000256" key="1">
    <source>
        <dbReference type="ARBA" id="ARBA00004141"/>
    </source>
</evidence>
<keyword evidence="3 5" id="KW-1133">Transmembrane helix</keyword>
<accession>Q1Q4N8</accession>
<feature type="transmembrane region" description="Helical" evidence="5">
    <location>
        <begin position="261"/>
        <end position="282"/>
    </location>
</feature>
<keyword evidence="7" id="KW-0436">Ligase</keyword>
<feature type="transmembrane region" description="Helical" evidence="5">
    <location>
        <begin position="20"/>
        <end position="48"/>
    </location>
</feature>
<reference evidence="8 11" key="5">
    <citation type="submission" date="2020-02" db="EMBL/GenBank/DDBJ databases">
        <title>Newly sequenced genome of strain CSTR1 showed variability in Candidatus Kuenenia stuttgartiensis genomes.</title>
        <authorList>
            <person name="Ding C."/>
            <person name="Adrian L."/>
        </authorList>
    </citation>
    <scope>NUCLEOTIDE SEQUENCE [LARGE SCALE GENOMIC DNA]</scope>
    <source>
        <strain evidence="8 11">CSTR1</strain>
    </source>
</reference>
<feature type="transmembrane region" description="Helical" evidence="5">
    <location>
        <begin position="378"/>
        <end position="399"/>
    </location>
</feature>
<feature type="transmembrane region" description="Helical" evidence="5">
    <location>
        <begin position="222"/>
        <end position="240"/>
    </location>
</feature>
<feature type="transmembrane region" description="Helical" evidence="5">
    <location>
        <begin position="182"/>
        <end position="202"/>
    </location>
</feature>
<reference evidence="7" key="2">
    <citation type="submission" date="2006-01" db="EMBL/GenBank/DDBJ databases">
        <authorList>
            <person name="Genoscope"/>
        </authorList>
    </citation>
    <scope>NUCLEOTIDE SEQUENCE</scope>
</reference>
<dbReference type="AlphaFoldDB" id="Q1Q4N8"/>
<reference evidence="10" key="4">
    <citation type="submission" date="2017-10" db="EMBL/GenBank/DDBJ databases">
        <authorList>
            <person name="Frank J."/>
        </authorList>
    </citation>
    <scope>NUCLEOTIDE SEQUENCE [LARGE SCALE GENOMIC DNA]</scope>
</reference>
<dbReference type="PANTHER" id="PTHR37422">
    <property type="entry name" value="TEICHURONIC ACID BIOSYNTHESIS PROTEIN TUAE"/>
    <property type="match status" value="1"/>
</dbReference>
<evidence type="ECO:0000256" key="4">
    <source>
        <dbReference type="ARBA" id="ARBA00023136"/>
    </source>
</evidence>
<keyword evidence="4 5" id="KW-0472">Membrane</keyword>
<name>Q1Q4N8_KUEST</name>
<feature type="transmembrane region" description="Helical" evidence="5">
    <location>
        <begin position="60"/>
        <end position="79"/>
    </location>
</feature>
<dbReference type="EMBL" id="CT573071">
    <property type="protein sequence ID" value="CAJ74987.1"/>
    <property type="molecule type" value="Genomic_DNA"/>
</dbReference>
<feature type="transmembrane region" description="Helical" evidence="5">
    <location>
        <begin position="118"/>
        <end position="137"/>
    </location>
</feature>
<sequence length="437" mass="50535">MNTKNSKISQVSEYAFITYFFILTFFPFGADVIKMMCLVTMVGCLAYQMVLEKRIIFEKTALNIPILVFFIYLIIASIFSKNTKYCFETLLHDYVPYFIIFFCMVNTIHSIEQVKRIIKAMLITCGLVCAYGLYGYYTGIAARDDRLIATFKYHSRIAKYISLFLPIAICLFFYYRSIFVRFWLGCLVFVSGYAIVLTMSRASWFANMVAVIYIAFMLKKKYLLIAIIAMCPLLFVLLPSKYSMHAKTITQYDKFFSSNKILGERLMCWKASIAIILDHPLLGIGPGKRNFRDIYETYRKEIREKEKKSLGDIPAKTIKKKKVQKVESLSHAHNIILHMWVETGIFGLAIFLWMFTIIFYRTIKAIKSIAENRFEKMLLVGVSAGLVSLISHGLTDIFWKTPESLFLWQVIGVLFLIIQLEGNRKRKDILSSHSGNS</sequence>
<evidence type="ECO:0000259" key="6">
    <source>
        <dbReference type="Pfam" id="PF04932"/>
    </source>
</evidence>
<dbReference type="Proteomes" id="UP000221734">
    <property type="component" value="Chromosome Kuenenia_stuttgartiensis_MBR1"/>
</dbReference>
<dbReference type="KEGG" id="kst:KSMBR1_0380"/>
<evidence type="ECO:0000256" key="2">
    <source>
        <dbReference type="ARBA" id="ARBA00022692"/>
    </source>
</evidence>
<dbReference type="GO" id="GO:0016020">
    <property type="term" value="C:membrane"/>
    <property type="evidence" value="ECO:0007669"/>
    <property type="project" value="UniProtKB-SubCell"/>
</dbReference>
<dbReference type="EMBL" id="LT934425">
    <property type="protein sequence ID" value="SOH02896.1"/>
    <property type="molecule type" value="Genomic_DNA"/>
</dbReference>
<feature type="transmembrane region" description="Helical" evidence="5">
    <location>
        <begin position="335"/>
        <end position="358"/>
    </location>
</feature>
<evidence type="ECO:0000313" key="10">
    <source>
        <dbReference type="Proteomes" id="UP000221734"/>
    </source>
</evidence>
<dbReference type="Pfam" id="PF04932">
    <property type="entry name" value="Wzy_C"/>
    <property type="match status" value="1"/>
</dbReference>
<protein>
    <submittedName>
        <fullName evidence="8">Putative lipid A core O-antigen ligase related enzyme</fullName>
    </submittedName>
    <submittedName>
        <fullName evidence="7">Similar to lipid A core O-antigen ligase related enzyme</fullName>
    </submittedName>
</protein>
<feature type="domain" description="O-antigen ligase-related" evidence="6">
    <location>
        <begin position="187"/>
        <end position="352"/>
    </location>
</feature>
<dbReference type="PANTHER" id="PTHR37422:SF13">
    <property type="entry name" value="LIPOPOLYSACCHARIDE BIOSYNTHESIS PROTEIN PA4999-RELATED"/>
    <property type="match status" value="1"/>
</dbReference>
<dbReference type="GO" id="GO:0016874">
    <property type="term" value="F:ligase activity"/>
    <property type="evidence" value="ECO:0007669"/>
    <property type="project" value="UniProtKB-KW"/>
</dbReference>
<dbReference type="RefSeq" id="WP_099323801.1">
    <property type="nucleotide sequence ID" value="NZ_CP049055.1"/>
</dbReference>
<dbReference type="EMBL" id="CP049055">
    <property type="protein sequence ID" value="QII12619.1"/>
    <property type="molecule type" value="Genomic_DNA"/>
</dbReference>
<dbReference type="Proteomes" id="UP000501926">
    <property type="component" value="Chromosome"/>
</dbReference>
<organism evidence="7">
    <name type="scientific">Kuenenia stuttgartiensis</name>
    <dbReference type="NCBI Taxonomy" id="174633"/>
    <lineage>
        <taxon>Bacteria</taxon>
        <taxon>Pseudomonadati</taxon>
        <taxon>Planctomycetota</taxon>
        <taxon>Candidatus Brocadiia</taxon>
        <taxon>Candidatus Brocadiales</taxon>
        <taxon>Candidatus Brocadiaceae</taxon>
        <taxon>Candidatus Kuenenia</taxon>
    </lineage>
</organism>
<evidence type="ECO:0000313" key="11">
    <source>
        <dbReference type="Proteomes" id="UP000501926"/>
    </source>
</evidence>
<evidence type="ECO:0000256" key="5">
    <source>
        <dbReference type="SAM" id="Phobius"/>
    </source>
</evidence>
<dbReference type="InterPro" id="IPR007016">
    <property type="entry name" value="O-antigen_ligase-rel_domated"/>
</dbReference>
<reference evidence="7" key="1">
    <citation type="journal article" date="2006" name="Nature">
        <title>Deciphering the evolution and metabolism of an anammox bacterium from a community genome.</title>
        <authorList>
            <person name="Strous M."/>
            <person name="Pelletier E."/>
            <person name="Mangenot S."/>
            <person name="Rattei T."/>
            <person name="Lehner A."/>
            <person name="Taylor M.W."/>
            <person name="Horn M."/>
            <person name="Daims H."/>
            <person name="Bartol-Mavel D."/>
            <person name="Wincker P."/>
            <person name="Barbe V."/>
            <person name="Fonknechten N."/>
            <person name="Vallenet D."/>
            <person name="Segurens B."/>
            <person name="Schenowitz-Truong C."/>
            <person name="Medigue C."/>
            <person name="Collingro A."/>
            <person name="Snel B."/>
            <person name="Dutilh B.E."/>
            <person name="OpDenCamp H.J.M."/>
            <person name="vanDerDrift C."/>
            <person name="Cirpus I."/>
            <person name="vanDePas-Schoonen K.T."/>
            <person name="Harhangi H.R."/>
            <person name="vanNiftrik L."/>
            <person name="Schmid M."/>
            <person name="Keltjens J."/>
            <person name="vanDeVossenberg J."/>
            <person name="Kartal B."/>
            <person name="Meier H."/>
            <person name="Frishman D."/>
            <person name="Huynen M.A."/>
            <person name="Mewes H."/>
            <person name="Weissenbach J."/>
            <person name="Jetten M.S.M."/>
            <person name="Wagner M."/>
            <person name="LePaslier D."/>
        </authorList>
    </citation>
    <scope>NUCLEOTIDE SEQUENCE</scope>
</reference>
<comment type="subcellular location">
    <subcellularLocation>
        <location evidence="1">Membrane</location>
        <topology evidence="1">Multi-pass membrane protein</topology>
    </subcellularLocation>
</comment>
<gene>
    <name evidence="7" type="primary">rfaL</name>
    <name evidence="9" type="synonym">rfaL_1</name>
    <name evidence="8" type="ORF">KsCSTR_32400</name>
    <name evidence="9" type="ORF">KSMBR1_0380</name>
    <name evidence="7" type="ORF">kuste4225</name>
</gene>
<keyword evidence="2 5" id="KW-0812">Transmembrane</keyword>
<proteinExistence type="predicted"/>
<feature type="transmembrane region" description="Helical" evidence="5">
    <location>
        <begin position="157"/>
        <end position="175"/>
    </location>
</feature>